<reference evidence="5" key="1">
    <citation type="submission" date="2017-02" db="UniProtKB">
        <authorList>
            <consortium name="WormBaseParasite"/>
        </authorList>
    </citation>
    <scope>IDENTIFICATION</scope>
</reference>
<proteinExistence type="predicted"/>
<evidence type="ECO:0000256" key="2">
    <source>
        <dbReference type="SAM" id="Phobius"/>
    </source>
</evidence>
<keyword evidence="2" id="KW-0472">Membrane</keyword>
<feature type="region of interest" description="Disordered" evidence="1">
    <location>
        <begin position="165"/>
        <end position="186"/>
    </location>
</feature>
<keyword evidence="4" id="KW-1185">Reference proteome</keyword>
<name>A0A0N5B5C5_STREA</name>
<evidence type="ECO:0000256" key="1">
    <source>
        <dbReference type="SAM" id="MobiDB-lite"/>
    </source>
</evidence>
<accession>A0A0N5B5C5</accession>
<feature type="transmembrane region" description="Helical" evidence="2">
    <location>
        <begin position="7"/>
        <end position="28"/>
    </location>
</feature>
<protein>
    <submittedName>
        <fullName evidence="5">KTSC domain-containing protein</fullName>
    </submittedName>
</protein>
<dbReference type="AlphaFoldDB" id="A0A0N5B5C5"/>
<feature type="domain" description="DUF7381" evidence="3">
    <location>
        <begin position="19"/>
        <end position="145"/>
    </location>
</feature>
<keyword evidence="2" id="KW-1133">Transmembrane helix</keyword>
<dbReference type="InterPro" id="IPR055805">
    <property type="entry name" value="DUF7381"/>
</dbReference>
<organism evidence="4 5">
    <name type="scientific">Strongyloides papillosus</name>
    <name type="common">Intestinal threadworm</name>
    <dbReference type="NCBI Taxonomy" id="174720"/>
    <lineage>
        <taxon>Eukaryota</taxon>
        <taxon>Metazoa</taxon>
        <taxon>Ecdysozoa</taxon>
        <taxon>Nematoda</taxon>
        <taxon>Chromadorea</taxon>
        <taxon>Rhabditida</taxon>
        <taxon>Tylenchina</taxon>
        <taxon>Panagrolaimomorpha</taxon>
        <taxon>Strongyloidoidea</taxon>
        <taxon>Strongyloididae</taxon>
        <taxon>Strongyloides</taxon>
    </lineage>
</organism>
<evidence type="ECO:0000313" key="5">
    <source>
        <dbReference type="WBParaSite" id="SPAL_0000126900.1"/>
    </source>
</evidence>
<keyword evidence="2" id="KW-0812">Transmembrane</keyword>
<dbReference type="Proteomes" id="UP000046392">
    <property type="component" value="Unplaced"/>
</dbReference>
<evidence type="ECO:0000313" key="4">
    <source>
        <dbReference type="Proteomes" id="UP000046392"/>
    </source>
</evidence>
<sequence length="186" mass="22318">MNCNLKIFFWILVELNFVNCQIVTVQYFHKLMRGKTFFSYKKGNYLTKEDMIDVILRDYSNLPICCLYLQEVEVEKYFKKYIKRKFLTPEPLLNSITKPQKWPCSTKKSCPSKYKIFVLYIGGITYYEVNGLAFRSLYYAQNYVLGKRNRRVRFGNEHSVSFNKKEPPTYVRETKRKSRERSRSIA</sequence>
<dbReference type="Pfam" id="PF24100">
    <property type="entry name" value="DUF7381"/>
    <property type="match status" value="1"/>
</dbReference>
<evidence type="ECO:0000259" key="3">
    <source>
        <dbReference type="Pfam" id="PF24100"/>
    </source>
</evidence>
<dbReference type="WBParaSite" id="SPAL_0000126900.1">
    <property type="protein sequence ID" value="SPAL_0000126900.1"/>
    <property type="gene ID" value="SPAL_0000126900"/>
</dbReference>